<dbReference type="InterPro" id="IPR000595">
    <property type="entry name" value="cNMP-bd_dom"/>
</dbReference>
<dbReference type="STRING" id="289377.HL41_08480"/>
<dbReference type="Pfam" id="PF00027">
    <property type="entry name" value="cNMP_binding"/>
    <property type="match status" value="1"/>
</dbReference>
<dbReference type="InterPro" id="IPR046342">
    <property type="entry name" value="CBS_dom_sf"/>
</dbReference>
<reference evidence="5 6" key="1">
    <citation type="journal article" date="2015" name="Genome Announc.">
        <title>Genome Sequence of a Sulfate-Reducing Thermophilic Bacterium, Thermodesulfobacterium commune DSM 2178T (Phylum Thermodesulfobacteria).</title>
        <authorList>
            <person name="Bhatnagar S."/>
            <person name="Badger J.H."/>
            <person name="Madupu R."/>
            <person name="Khouri H.M."/>
            <person name="O'Connor E.M."/>
            <person name="Robb F.T."/>
            <person name="Ward N.L."/>
            <person name="Eisen J.A."/>
        </authorList>
    </citation>
    <scope>NUCLEOTIDE SEQUENCE [LARGE SCALE GENOMIC DNA]</scope>
    <source>
        <strain evidence="5 6">DSM 2178</strain>
    </source>
</reference>
<dbReference type="CDD" id="cd00038">
    <property type="entry name" value="CAP_ED"/>
    <property type="match status" value="1"/>
</dbReference>
<dbReference type="EMBL" id="CP008796">
    <property type="protein sequence ID" value="AIH04679.1"/>
    <property type="molecule type" value="Genomic_DNA"/>
</dbReference>
<dbReference type="SMART" id="SM00116">
    <property type="entry name" value="CBS"/>
    <property type="match status" value="2"/>
</dbReference>
<dbReference type="Gene3D" id="2.60.120.10">
    <property type="entry name" value="Jelly Rolls"/>
    <property type="match status" value="1"/>
</dbReference>
<dbReference type="PaxDb" id="289377-HL41_08480"/>
<evidence type="ECO:0000313" key="6">
    <source>
        <dbReference type="Proteomes" id="UP000028481"/>
    </source>
</evidence>
<dbReference type="Pfam" id="PF10335">
    <property type="entry name" value="DUF294_C"/>
    <property type="match status" value="1"/>
</dbReference>
<evidence type="ECO:0000256" key="1">
    <source>
        <dbReference type="ARBA" id="ARBA00023122"/>
    </source>
</evidence>
<dbReference type="InterPro" id="IPR000644">
    <property type="entry name" value="CBS_dom"/>
</dbReference>
<dbReference type="InterPro" id="IPR018821">
    <property type="entry name" value="DUF294_put_nucleoTrafse_sb-bd"/>
</dbReference>
<dbReference type="PANTHER" id="PTHR43080">
    <property type="entry name" value="CBS DOMAIN-CONTAINING PROTEIN CBSX3, MITOCHONDRIAL"/>
    <property type="match status" value="1"/>
</dbReference>
<dbReference type="GO" id="GO:0008773">
    <property type="term" value="F:[protein-PII] uridylyltransferase activity"/>
    <property type="evidence" value="ECO:0007669"/>
    <property type="project" value="InterPro"/>
</dbReference>
<dbReference type="SUPFAM" id="SSF54631">
    <property type="entry name" value="CBS-domain pair"/>
    <property type="match status" value="1"/>
</dbReference>
<organism evidence="5 6">
    <name type="scientific">Thermodesulfobacterium commune DSM 2178</name>
    <dbReference type="NCBI Taxonomy" id="289377"/>
    <lineage>
        <taxon>Bacteria</taxon>
        <taxon>Pseudomonadati</taxon>
        <taxon>Thermodesulfobacteriota</taxon>
        <taxon>Thermodesulfobacteria</taxon>
        <taxon>Thermodesulfobacteriales</taxon>
        <taxon>Thermodesulfobacteriaceae</taxon>
        <taxon>Thermodesulfobacterium</taxon>
    </lineage>
</organism>
<dbReference type="HOGENOM" id="CLU_027866_1_0_0"/>
<dbReference type="InterPro" id="IPR014710">
    <property type="entry name" value="RmlC-like_jellyroll"/>
</dbReference>
<keyword evidence="6" id="KW-1185">Reference proteome</keyword>
<accession>A0A075WTT0</accession>
<dbReference type="InterPro" id="IPR051257">
    <property type="entry name" value="Diverse_CBS-Domain"/>
</dbReference>
<dbReference type="AlphaFoldDB" id="A0A075WTT0"/>
<protein>
    <recommendedName>
        <fullName evidence="7">Cyclic nucleotide-binding protein</fullName>
    </recommendedName>
</protein>
<feature type="domain" description="CBS" evidence="4">
    <location>
        <begin position="216"/>
        <end position="272"/>
    </location>
</feature>
<dbReference type="Pfam" id="PF00571">
    <property type="entry name" value="CBS"/>
    <property type="match status" value="2"/>
</dbReference>
<evidence type="ECO:0000256" key="2">
    <source>
        <dbReference type="PROSITE-ProRule" id="PRU00703"/>
    </source>
</evidence>
<dbReference type="InterPro" id="IPR005105">
    <property type="entry name" value="GlnD_Uridyltrans_N"/>
</dbReference>
<dbReference type="eggNOG" id="COG2905">
    <property type="taxonomic scope" value="Bacteria"/>
</dbReference>
<dbReference type="SUPFAM" id="SSF51206">
    <property type="entry name" value="cAMP-binding domain-like"/>
    <property type="match status" value="1"/>
</dbReference>
<dbReference type="PROSITE" id="PS51371">
    <property type="entry name" value="CBS"/>
    <property type="match status" value="1"/>
</dbReference>
<evidence type="ECO:0000259" key="3">
    <source>
        <dbReference type="PROSITE" id="PS50042"/>
    </source>
</evidence>
<dbReference type="Pfam" id="PF03445">
    <property type="entry name" value="DUF294"/>
    <property type="match status" value="1"/>
</dbReference>
<sequence>MLDAERFIREVPPFRGLPSSVISTLVEKIKVKVYPKNEVIYREKDLSEYLYLIRKGYVVLEKKGTILDQLQEGETFGYLPLITDQELDHSARAVEDTVVFLIKKEDFLKLFQNYSVVQSFYTQKLAQKLAEALNQKKDQWGTFSSVPLSKLNLKPPVIVDGENSVEKVIQEMVEKNVTACLVKLEKGYGIITERDVIKKLLYQGLDKKETKAKNIASFPLVYLEKEAPLSQAMLLMTQHRIRKIVVVDEGIPVGILEDTDIISLGSKNLITITKEIERTNSLEELKKIYYHCFYSAIDFAIKEKDPELIGRYLSEIRDGIIKKAVLLTLSERNLSLLPSLMVIGAHGRREASFKTKLKIFLIKNNSEEAFEVALLLAKNLKFLGVEIEEEYLTQPYWVKTLNEWEKTFSHWIAYPDLKDIGKKANFFDLRFIGIQPEKADFFYQNILQKIKKNDRILPYLALDAVKLKPPLGLFKELLVEKSGPFKGKLNLFKSGVLPLVCMVRVLSLEQGIKTMNTFKRISCLESSGSIKPETAKDLKEAYKFLTTLRFKIQIDNFKREQEPHDYLDPSELEKGDLNLLKEVFKFIENLQKMLFEKYRLSYLS</sequence>
<dbReference type="Gene3D" id="3.10.580.10">
    <property type="entry name" value="CBS-domain"/>
    <property type="match status" value="1"/>
</dbReference>
<dbReference type="InterPro" id="IPR018490">
    <property type="entry name" value="cNMP-bd_dom_sf"/>
</dbReference>
<dbReference type="PROSITE" id="PS50042">
    <property type="entry name" value="CNMP_BINDING_3"/>
    <property type="match status" value="1"/>
</dbReference>
<keyword evidence="1 2" id="KW-0129">CBS domain</keyword>
<dbReference type="OrthoDB" id="9808528at2"/>
<evidence type="ECO:0008006" key="7">
    <source>
        <dbReference type="Google" id="ProtNLM"/>
    </source>
</evidence>
<gene>
    <name evidence="5" type="ORF">HL41_08480</name>
</gene>
<feature type="domain" description="Cyclic nucleotide-binding" evidence="3">
    <location>
        <begin position="13"/>
        <end position="128"/>
    </location>
</feature>
<dbReference type="RefSeq" id="WP_038061304.1">
    <property type="nucleotide sequence ID" value="NZ_CP008796.1"/>
</dbReference>
<dbReference type="PANTHER" id="PTHR43080:SF2">
    <property type="entry name" value="CBS DOMAIN-CONTAINING PROTEIN"/>
    <property type="match status" value="1"/>
</dbReference>
<evidence type="ECO:0000259" key="4">
    <source>
        <dbReference type="PROSITE" id="PS51371"/>
    </source>
</evidence>
<dbReference type="KEGG" id="tcm:HL41_08480"/>
<proteinExistence type="predicted"/>
<dbReference type="SMART" id="SM00100">
    <property type="entry name" value="cNMP"/>
    <property type="match status" value="1"/>
</dbReference>
<dbReference type="Proteomes" id="UP000028481">
    <property type="component" value="Chromosome"/>
</dbReference>
<name>A0A075WTT0_9BACT</name>
<evidence type="ECO:0000313" key="5">
    <source>
        <dbReference type="EMBL" id="AIH04679.1"/>
    </source>
</evidence>